<dbReference type="InParanoid" id="G5AZT6"/>
<feature type="region of interest" description="Disordered" evidence="1">
    <location>
        <begin position="187"/>
        <end position="239"/>
    </location>
</feature>
<evidence type="ECO:0000313" key="3">
    <source>
        <dbReference type="Proteomes" id="UP000006813"/>
    </source>
</evidence>
<organism evidence="2 3">
    <name type="scientific">Heterocephalus glaber</name>
    <name type="common">Naked mole rat</name>
    <dbReference type="NCBI Taxonomy" id="10181"/>
    <lineage>
        <taxon>Eukaryota</taxon>
        <taxon>Metazoa</taxon>
        <taxon>Chordata</taxon>
        <taxon>Craniata</taxon>
        <taxon>Vertebrata</taxon>
        <taxon>Euteleostomi</taxon>
        <taxon>Mammalia</taxon>
        <taxon>Eutheria</taxon>
        <taxon>Euarchontoglires</taxon>
        <taxon>Glires</taxon>
        <taxon>Rodentia</taxon>
        <taxon>Hystricomorpha</taxon>
        <taxon>Bathyergidae</taxon>
        <taxon>Heterocephalus</taxon>
    </lineage>
</organism>
<keyword evidence="2" id="KW-0540">Nuclease</keyword>
<name>G5AZT6_HETGA</name>
<dbReference type="STRING" id="10181.G5AZT6"/>
<accession>G5AZT6</accession>
<gene>
    <name evidence="2" type="ORF">GW7_21385</name>
</gene>
<dbReference type="GO" id="GO:0004519">
    <property type="term" value="F:endonuclease activity"/>
    <property type="evidence" value="ECO:0007669"/>
    <property type="project" value="UniProtKB-KW"/>
</dbReference>
<dbReference type="EMBL" id="JH167695">
    <property type="protein sequence ID" value="EHB02547.1"/>
    <property type="molecule type" value="Genomic_DNA"/>
</dbReference>
<dbReference type="AlphaFoldDB" id="G5AZT6"/>
<dbReference type="Proteomes" id="UP000006813">
    <property type="component" value="Unassembled WGS sequence"/>
</dbReference>
<keyword evidence="2" id="KW-0378">Hydrolase</keyword>
<sequence>MRCVALWRGLHPSRGSLKDHECNGCQLCKSSRYCEPHDYEYCCPCKWHQTKHDRQLNGVENNIKKKACSCEGFPFHEVIQEFLLNKDKLDLPGINLQNESRNAKVIKGDQLHQENSKVNTSVLYSVNSSKIVKTSNVRAGPPNTFLGHSGKVNMHTIQKLVKKNSTCLDRHSSDEESGPVFGKVKNTTRKMKHSSQKNDLAQFKESDHNKQRNPPIHAKETKSSVKSYKTTGNEEKHFSDPAKTSLGFLQCHKKDDGLGTCLDSPLPLSQRLKLRFQNT</sequence>
<protein>
    <submittedName>
        <fullName evidence="2">Flap endonuclease GEN-like protein 1</fullName>
    </submittedName>
</protein>
<proteinExistence type="predicted"/>
<keyword evidence="2" id="KW-0255">Endonuclease</keyword>
<reference evidence="2 3" key="1">
    <citation type="journal article" date="2011" name="Nature">
        <title>Genome sequencing reveals insights into physiology and longevity of the naked mole rat.</title>
        <authorList>
            <person name="Kim E.B."/>
            <person name="Fang X."/>
            <person name="Fushan A.A."/>
            <person name="Huang Z."/>
            <person name="Lobanov A.V."/>
            <person name="Han L."/>
            <person name="Marino S.M."/>
            <person name="Sun X."/>
            <person name="Turanov A.A."/>
            <person name="Yang P."/>
            <person name="Yim S.H."/>
            <person name="Zhao X."/>
            <person name="Kasaikina M.V."/>
            <person name="Stoletzki N."/>
            <person name="Peng C."/>
            <person name="Polak P."/>
            <person name="Xiong Z."/>
            <person name="Kiezun A."/>
            <person name="Zhu Y."/>
            <person name="Chen Y."/>
            <person name="Kryukov G.V."/>
            <person name="Zhang Q."/>
            <person name="Peshkin L."/>
            <person name="Yang L."/>
            <person name="Bronson R.T."/>
            <person name="Buffenstein R."/>
            <person name="Wang B."/>
            <person name="Han C."/>
            <person name="Li Q."/>
            <person name="Chen L."/>
            <person name="Zhao W."/>
            <person name="Sunyaev S.R."/>
            <person name="Park T.J."/>
            <person name="Zhang G."/>
            <person name="Wang J."/>
            <person name="Gladyshev V.N."/>
        </authorList>
    </citation>
    <scope>NUCLEOTIDE SEQUENCE [LARGE SCALE GENOMIC DNA]</scope>
</reference>
<evidence type="ECO:0000313" key="2">
    <source>
        <dbReference type="EMBL" id="EHB02547.1"/>
    </source>
</evidence>
<evidence type="ECO:0000256" key="1">
    <source>
        <dbReference type="SAM" id="MobiDB-lite"/>
    </source>
</evidence>